<dbReference type="Pfam" id="PF00170">
    <property type="entry name" value="bZIP_1"/>
    <property type="match status" value="1"/>
</dbReference>
<feature type="region of interest" description="Disordered" evidence="4">
    <location>
        <begin position="307"/>
        <end position="327"/>
    </location>
</feature>
<evidence type="ECO:0000313" key="6">
    <source>
        <dbReference type="EMBL" id="CAH9100379.1"/>
    </source>
</evidence>
<feature type="compositionally biased region" description="Basic and acidic residues" evidence="4">
    <location>
        <begin position="307"/>
        <end position="316"/>
    </location>
</feature>
<comment type="subcellular location">
    <subcellularLocation>
        <location evidence="1">Nucleus</location>
    </subcellularLocation>
</comment>
<dbReference type="PANTHER" id="PTHR22952:SF463">
    <property type="entry name" value="ABSCISIC ACID-INSENSITIVE 5-LIKE PROTEIN 7"/>
    <property type="match status" value="1"/>
</dbReference>
<evidence type="ECO:0000313" key="7">
    <source>
        <dbReference type="Proteomes" id="UP001152484"/>
    </source>
</evidence>
<keyword evidence="2" id="KW-0238">DNA-binding</keyword>
<evidence type="ECO:0000256" key="2">
    <source>
        <dbReference type="ARBA" id="ARBA00023125"/>
    </source>
</evidence>
<dbReference type="PROSITE" id="PS50217">
    <property type="entry name" value="BZIP"/>
    <property type="match status" value="1"/>
</dbReference>
<reference evidence="6" key="1">
    <citation type="submission" date="2022-07" db="EMBL/GenBank/DDBJ databases">
        <authorList>
            <person name="Macas J."/>
            <person name="Novak P."/>
            <person name="Neumann P."/>
        </authorList>
    </citation>
    <scope>NUCLEOTIDE SEQUENCE</scope>
</reference>
<protein>
    <recommendedName>
        <fullName evidence="5">BZIP domain-containing protein</fullName>
    </recommendedName>
</protein>
<dbReference type="SUPFAM" id="SSF57959">
    <property type="entry name" value="Leucine zipper domain"/>
    <property type="match status" value="1"/>
</dbReference>
<feature type="compositionally biased region" description="Gly residues" evidence="4">
    <location>
        <begin position="234"/>
        <end position="243"/>
    </location>
</feature>
<sequence>MRVRLRVERRDSRHLSPPASSTPARKKKPTTRFPNSVYLFLLQRIQTWSRMGSYLNFKNSGEAPVSRQTSMYSLTFDELQSTHGGLGKDFGSMNMEDLLKNIWTAEEEFNQSLASPSPNSFLTIPRTLSLKTVDDAWKDFQKETVSKSYGEMTLEDFLVRAGVVREDRMVNSGSAESAKQEQQLFQPPLYANQSTAPFVSPVVGISPPPPPPIVSNSNLDRPSLSPSPYTFNEGGSGRRGCGGSLEKVVERRRRRMIKNRESAARSRARKQAYTLELEAEVAREKEINAQLRKRQAELLEMQKELEKTSVPREGKSIRLRRTLTGPV</sequence>
<dbReference type="GO" id="GO:0045893">
    <property type="term" value="P:positive regulation of DNA-templated transcription"/>
    <property type="evidence" value="ECO:0007669"/>
    <property type="project" value="InterPro"/>
</dbReference>
<dbReference type="SMART" id="SM00338">
    <property type="entry name" value="BRLZ"/>
    <property type="match status" value="1"/>
</dbReference>
<dbReference type="GO" id="GO:0003677">
    <property type="term" value="F:DNA binding"/>
    <property type="evidence" value="ECO:0007669"/>
    <property type="project" value="UniProtKB-KW"/>
</dbReference>
<dbReference type="CDD" id="cd14707">
    <property type="entry name" value="bZIP_plant_BZIP46"/>
    <property type="match status" value="1"/>
</dbReference>
<name>A0A9P0ZEB8_CUSEU</name>
<comment type="caution">
    <text evidence="6">The sequence shown here is derived from an EMBL/GenBank/DDBJ whole genome shotgun (WGS) entry which is preliminary data.</text>
</comment>
<keyword evidence="7" id="KW-1185">Reference proteome</keyword>
<evidence type="ECO:0000256" key="3">
    <source>
        <dbReference type="ARBA" id="ARBA00023242"/>
    </source>
</evidence>
<dbReference type="AlphaFoldDB" id="A0A9P0ZEB8"/>
<dbReference type="GO" id="GO:0003700">
    <property type="term" value="F:DNA-binding transcription factor activity"/>
    <property type="evidence" value="ECO:0007669"/>
    <property type="project" value="InterPro"/>
</dbReference>
<dbReference type="Gene3D" id="1.20.5.170">
    <property type="match status" value="1"/>
</dbReference>
<dbReference type="GO" id="GO:0005634">
    <property type="term" value="C:nucleus"/>
    <property type="evidence" value="ECO:0007669"/>
    <property type="project" value="UniProtKB-SubCell"/>
</dbReference>
<feature type="domain" description="BZIP" evidence="5">
    <location>
        <begin position="249"/>
        <end position="306"/>
    </location>
</feature>
<keyword evidence="3" id="KW-0539">Nucleus</keyword>
<dbReference type="InterPro" id="IPR004827">
    <property type="entry name" value="bZIP"/>
</dbReference>
<proteinExistence type="predicted"/>
<dbReference type="InterPro" id="IPR046347">
    <property type="entry name" value="bZIP_sf"/>
</dbReference>
<dbReference type="PANTHER" id="PTHR22952">
    <property type="entry name" value="CAMP-RESPONSE ELEMENT BINDING PROTEIN-RELATED"/>
    <property type="match status" value="1"/>
</dbReference>
<dbReference type="EMBL" id="CAMAPE010000038">
    <property type="protein sequence ID" value="CAH9100379.1"/>
    <property type="molecule type" value="Genomic_DNA"/>
</dbReference>
<evidence type="ECO:0000256" key="1">
    <source>
        <dbReference type="ARBA" id="ARBA00004123"/>
    </source>
</evidence>
<organism evidence="6 7">
    <name type="scientific">Cuscuta europaea</name>
    <name type="common">European dodder</name>
    <dbReference type="NCBI Taxonomy" id="41803"/>
    <lineage>
        <taxon>Eukaryota</taxon>
        <taxon>Viridiplantae</taxon>
        <taxon>Streptophyta</taxon>
        <taxon>Embryophyta</taxon>
        <taxon>Tracheophyta</taxon>
        <taxon>Spermatophyta</taxon>
        <taxon>Magnoliopsida</taxon>
        <taxon>eudicotyledons</taxon>
        <taxon>Gunneridae</taxon>
        <taxon>Pentapetalae</taxon>
        <taxon>asterids</taxon>
        <taxon>lamiids</taxon>
        <taxon>Solanales</taxon>
        <taxon>Convolvulaceae</taxon>
        <taxon>Cuscuteae</taxon>
        <taxon>Cuscuta</taxon>
        <taxon>Cuscuta subgen. Cuscuta</taxon>
    </lineage>
</organism>
<dbReference type="OrthoDB" id="1927218at2759"/>
<accession>A0A9P0ZEB8</accession>
<dbReference type="InterPro" id="IPR043452">
    <property type="entry name" value="BZIP46-like"/>
</dbReference>
<evidence type="ECO:0000259" key="5">
    <source>
        <dbReference type="PROSITE" id="PS50217"/>
    </source>
</evidence>
<feature type="region of interest" description="Disordered" evidence="4">
    <location>
        <begin position="209"/>
        <end position="243"/>
    </location>
</feature>
<evidence type="ECO:0000256" key="4">
    <source>
        <dbReference type="SAM" id="MobiDB-lite"/>
    </source>
</evidence>
<dbReference type="Proteomes" id="UP001152484">
    <property type="component" value="Unassembled WGS sequence"/>
</dbReference>
<dbReference type="PROSITE" id="PS00036">
    <property type="entry name" value="BZIP_BASIC"/>
    <property type="match status" value="1"/>
</dbReference>
<gene>
    <name evidence="6" type="ORF">CEURO_LOCUS14905</name>
</gene>
<feature type="compositionally biased region" description="Basic and acidic residues" evidence="4">
    <location>
        <begin position="1"/>
        <end position="14"/>
    </location>
</feature>
<feature type="region of interest" description="Disordered" evidence="4">
    <location>
        <begin position="1"/>
        <end position="30"/>
    </location>
</feature>